<name>A0A914UP85_9BILA</name>
<proteinExistence type="predicted"/>
<accession>A0A914UP85</accession>
<evidence type="ECO:0000313" key="2">
    <source>
        <dbReference type="WBParaSite" id="PSAMB.scaffold1117size35730.g11192.t1"/>
    </source>
</evidence>
<dbReference type="Proteomes" id="UP000887566">
    <property type="component" value="Unplaced"/>
</dbReference>
<reference evidence="2" key="1">
    <citation type="submission" date="2022-11" db="UniProtKB">
        <authorList>
            <consortium name="WormBaseParasite"/>
        </authorList>
    </citation>
    <scope>IDENTIFICATION</scope>
</reference>
<dbReference type="AlphaFoldDB" id="A0A914UP85"/>
<dbReference type="WBParaSite" id="PSAMB.scaffold1117size35730.g11192.t1">
    <property type="protein sequence ID" value="PSAMB.scaffold1117size35730.g11192.t1"/>
    <property type="gene ID" value="PSAMB.scaffold1117size35730.g11192"/>
</dbReference>
<sequence>MGSASGLVGIGRGRRTLASAPGCRLVAVIRVLREPTIGLLDLCRFHASSAVDLAAPAGTKRPTNRRVAAARLYRTATGPAAVLSDSMAARWAT</sequence>
<protein>
    <submittedName>
        <fullName evidence="2">Uncharacterized protein</fullName>
    </submittedName>
</protein>
<keyword evidence="1" id="KW-1185">Reference proteome</keyword>
<evidence type="ECO:0000313" key="1">
    <source>
        <dbReference type="Proteomes" id="UP000887566"/>
    </source>
</evidence>
<organism evidence="1 2">
    <name type="scientific">Plectus sambesii</name>
    <dbReference type="NCBI Taxonomy" id="2011161"/>
    <lineage>
        <taxon>Eukaryota</taxon>
        <taxon>Metazoa</taxon>
        <taxon>Ecdysozoa</taxon>
        <taxon>Nematoda</taxon>
        <taxon>Chromadorea</taxon>
        <taxon>Plectida</taxon>
        <taxon>Plectina</taxon>
        <taxon>Plectoidea</taxon>
        <taxon>Plectidae</taxon>
        <taxon>Plectus</taxon>
    </lineage>
</organism>